<dbReference type="Pfam" id="PF04965">
    <property type="entry name" value="GPW_gp25"/>
    <property type="match status" value="1"/>
</dbReference>
<protein>
    <submittedName>
        <fullName evidence="2">GPW/gp25 family protein</fullName>
    </submittedName>
</protein>
<dbReference type="RefSeq" id="WP_248938492.1">
    <property type="nucleotide sequence ID" value="NZ_JAKIKS010000003.1"/>
</dbReference>
<dbReference type="Proteomes" id="UP001203423">
    <property type="component" value="Unassembled WGS sequence"/>
</dbReference>
<feature type="domain" description="IraD/Gp25-like" evidence="1">
    <location>
        <begin position="28"/>
        <end position="118"/>
    </location>
</feature>
<evidence type="ECO:0000259" key="1">
    <source>
        <dbReference type="Pfam" id="PF04965"/>
    </source>
</evidence>
<sequence>MNDNRLIGSGWQFPPCFRTPSVGPEMVSGEQTIEQSIYVLLNTQVGERFLKPSFGCGLAQFLFHSIDATSLTDIKEEIAKAIAHHEKRISLQAINFDTQGIYDGLLSIELSYLIKDSNSSANMVFPFYLTEG</sequence>
<proteinExistence type="predicted"/>
<name>A0ABT0L6K6_9GAMM</name>
<dbReference type="InterPro" id="IPR007048">
    <property type="entry name" value="IraD/Gp25-like"/>
</dbReference>
<reference evidence="2 3" key="1">
    <citation type="submission" date="2022-01" db="EMBL/GenBank/DDBJ databases">
        <title>Whole genome-based taxonomy of the Shewanellaceae.</title>
        <authorList>
            <person name="Martin-Rodriguez A.J."/>
        </authorList>
    </citation>
    <scope>NUCLEOTIDE SEQUENCE [LARGE SCALE GENOMIC DNA]</scope>
    <source>
        <strain evidence="2 3">DSM 17177</strain>
    </source>
</reference>
<dbReference type="SUPFAM" id="SSF160719">
    <property type="entry name" value="gpW/gp25-like"/>
    <property type="match status" value="1"/>
</dbReference>
<evidence type="ECO:0000313" key="3">
    <source>
        <dbReference type="Proteomes" id="UP001203423"/>
    </source>
</evidence>
<dbReference type="EMBL" id="JAKIKS010000003">
    <property type="protein sequence ID" value="MCL1123204.1"/>
    <property type="molecule type" value="Genomic_DNA"/>
</dbReference>
<keyword evidence="3" id="KW-1185">Reference proteome</keyword>
<accession>A0ABT0L6K6</accession>
<organism evidence="2 3">
    <name type="scientific">Shewanella surugensis</name>
    <dbReference type="NCBI Taxonomy" id="212020"/>
    <lineage>
        <taxon>Bacteria</taxon>
        <taxon>Pseudomonadati</taxon>
        <taxon>Pseudomonadota</taxon>
        <taxon>Gammaproteobacteria</taxon>
        <taxon>Alteromonadales</taxon>
        <taxon>Shewanellaceae</taxon>
        <taxon>Shewanella</taxon>
    </lineage>
</organism>
<dbReference type="Gene3D" id="3.10.450.40">
    <property type="match status" value="1"/>
</dbReference>
<comment type="caution">
    <text evidence="2">The sequence shown here is derived from an EMBL/GenBank/DDBJ whole genome shotgun (WGS) entry which is preliminary data.</text>
</comment>
<gene>
    <name evidence="2" type="ORF">L2764_01580</name>
</gene>
<evidence type="ECO:0000313" key="2">
    <source>
        <dbReference type="EMBL" id="MCL1123204.1"/>
    </source>
</evidence>